<evidence type="ECO:0000259" key="1">
    <source>
        <dbReference type="Pfam" id="PF02627"/>
    </source>
</evidence>
<dbReference type="SUPFAM" id="SSF69118">
    <property type="entry name" value="AhpD-like"/>
    <property type="match status" value="2"/>
</dbReference>
<dbReference type="InterPro" id="IPR010195">
    <property type="entry name" value="Uncharacterised_peroxidase-rel"/>
</dbReference>
<dbReference type="Proteomes" id="UP000278006">
    <property type="component" value="Unassembled WGS sequence"/>
</dbReference>
<gene>
    <name evidence="2" type="ORF">D8I35_14055</name>
</gene>
<proteinExistence type="predicted"/>
<dbReference type="AlphaFoldDB" id="A0A3M6QRE3"/>
<evidence type="ECO:0000313" key="2">
    <source>
        <dbReference type="EMBL" id="RMX04972.1"/>
    </source>
</evidence>
<organism evidence="2 3">
    <name type="scientific">Corticibacter populi</name>
    <dbReference type="NCBI Taxonomy" id="1550736"/>
    <lineage>
        <taxon>Bacteria</taxon>
        <taxon>Pseudomonadati</taxon>
        <taxon>Pseudomonadota</taxon>
        <taxon>Betaproteobacteria</taxon>
        <taxon>Burkholderiales</taxon>
        <taxon>Comamonadaceae</taxon>
        <taxon>Corticibacter</taxon>
    </lineage>
</organism>
<dbReference type="NCBIfam" id="TIGR01926">
    <property type="entry name" value="peroxid_rel"/>
    <property type="match status" value="1"/>
</dbReference>
<evidence type="ECO:0000313" key="3">
    <source>
        <dbReference type="Proteomes" id="UP000278006"/>
    </source>
</evidence>
<dbReference type="NCBIfam" id="TIGR00778">
    <property type="entry name" value="ahpD_dom"/>
    <property type="match status" value="1"/>
</dbReference>
<dbReference type="PANTHER" id="PTHR35446">
    <property type="entry name" value="SI:CH211-175M2.5"/>
    <property type="match status" value="1"/>
</dbReference>
<dbReference type="Gene3D" id="1.20.1290.10">
    <property type="entry name" value="AhpD-like"/>
    <property type="match status" value="2"/>
</dbReference>
<dbReference type="InterPro" id="IPR029032">
    <property type="entry name" value="AhpD-like"/>
</dbReference>
<comment type="caution">
    <text evidence="2">The sequence shown here is derived from an EMBL/GenBank/DDBJ whole genome shotgun (WGS) entry which is preliminary data.</text>
</comment>
<dbReference type="PANTHER" id="PTHR35446:SF2">
    <property type="entry name" value="CARBOXYMUCONOLACTONE DECARBOXYLASE-LIKE DOMAIN-CONTAINING PROTEIN"/>
    <property type="match status" value="1"/>
</dbReference>
<dbReference type="RefSeq" id="WP_122230400.1">
    <property type="nucleotide sequence ID" value="NZ_RDQO01000004.1"/>
</dbReference>
<sequence>MTPDAPSSSTSATLLEQLASIAPETAAAQVLRQRQKVVSGVQNCFELFFPASTSTSASPGADADLTPAERLFAATLVARQADSPALAAHYSQGLQALATAGAADARQVLQALDAPRAASARLQAIARFTQSVAADPAAAAQQAPEQLAALRQAGLDAPAIVLLAQLIGFVSFQLRLLAGWQAWRQLAEHASAATQALPETDAGFVHPARLPPPGSVLRIHGFTNETLDWHAWLPVLDVAQASAEQNAILDASHPKARSSDFYLLLALQPAILGERSSVFNTIMYAPGGLPRAERELATAVVSRINRCVYCLSVHAQRFEQLAKRNDVVAQLFADPHSTGTNARERAVAQLAAALTEAPAKVRAETLAPLQAAGATPLEVLDAINASALFAWANRLMLNLGEAVQPAS</sequence>
<keyword evidence="3" id="KW-1185">Reference proteome</keyword>
<dbReference type="GO" id="GO:0051920">
    <property type="term" value="F:peroxiredoxin activity"/>
    <property type="evidence" value="ECO:0007669"/>
    <property type="project" value="InterPro"/>
</dbReference>
<protein>
    <submittedName>
        <fullName evidence="2">Carboxymuconolactone decarboxylase</fullName>
    </submittedName>
</protein>
<feature type="domain" description="Carboxymuconolactone decarboxylase-like" evidence="1">
    <location>
        <begin position="280"/>
        <end position="352"/>
    </location>
</feature>
<reference evidence="2 3" key="1">
    <citation type="submission" date="2018-10" db="EMBL/GenBank/DDBJ databases">
        <title>Draft genome of Cortibacter populi DSM10536.</title>
        <authorList>
            <person name="Bernier A.-M."/>
            <person name="Bernard K."/>
        </authorList>
    </citation>
    <scope>NUCLEOTIDE SEQUENCE [LARGE SCALE GENOMIC DNA]</scope>
    <source>
        <strain evidence="2 3">DSM 105136</strain>
    </source>
</reference>
<dbReference type="EMBL" id="RDQO01000004">
    <property type="protein sequence ID" value="RMX04972.1"/>
    <property type="molecule type" value="Genomic_DNA"/>
</dbReference>
<dbReference type="Pfam" id="PF02627">
    <property type="entry name" value="CMD"/>
    <property type="match status" value="1"/>
</dbReference>
<name>A0A3M6QRE3_9BURK</name>
<accession>A0A3M6QRE3</accession>
<dbReference type="OrthoDB" id="3667834at2"/>
<dbReference type="InterPro" id="IPR003779">
    <property type="entry name" value="CMD-like"/>
</dbReference>
<dbReference type="InterPro" id="IPR004675">
    <property type="entry name" value="AhpD_core"/>
</dbReference>